<evidence type="ECO:0000256" key="1">
    <source>
        <dbReference type="SAM" id="MobiDB-lite"/>
    </source>
</evidence>
<name>A0A9W6ZCU0_9STRA</name>
<evidence type="ECO:0000313" key="2">
    <source>
        <dbReference type="EMBL" id="GMH48952.1"/>
    </source>
</evidence>
<gene>
    <name evidence="2" type="ORF">TrLO_g15495</name>
</gene>
<dbReference type="EMBL" id="BRXW01000377">
    <property type="protein sequence ID" value="GMH48952.1"/>
    <property type="molecule type" value="Genomic_DNA"/>
</dbReference>
<evidence type="ECO:0000313" key="3">
    <source>
        <dbReference type="Proteomes" id="UP001165122"/>
    </source>
</evidence>
<keyword evidence="3" id="KW-1185">Reference proteome</keyword>
<feature type="region of interest" description="Disordered" evidence="1">
    <location>
        <begin position="98"/>
        <end position="133"/>
    </location>
</feature>
<dbReference type="Proteomes" id="UP001165122">
    <property type="component" value="Unassembled WGS sequence"/>
</dbReference>
<reference evidence="3" key="1">
    <citation type="journal article" date="2023" name="Commun. Biol.">
        <title>Genome analysis of Parmales, the sister group of diatoms, reveals the evolutionary specialization of diatoms from phago-mixotrophs to photoautotrophs.</title>
        <authorList>
            <person name="Ban H."/>
            <person name="Sato S."/>
            <person name="Yoshikawa S."/>
            <person name="Yamada K."/>
            <person name="Nakamura Y."/>
            <person name="Ichinomiya M."/>
            <person name="Sato N."/>
            <person name="Blanc-Mathieu R."/>
            <person name="Endo H."/>
            <person name="Kuwata A."/>
            <person name="Ogata H."/>
        </authorList>
    </citation>
    <scope>NUCLEOTIDE SEQUENCE [LARGE SCALE GENOMIC DNA]</scope>
    <source>
        <strain evidence="3">NIES 3700</strain>
    </source>
</reference>
<organism evidence="2 3">
    <name type="scientific">Triparma laevis f. longispina</name>
    <dbReference type="NCBI Taxonomy" id="1714387"/>
    <lineage>
        <taxon>Eukaryota</taxon>
        <taxon>Sar</taxon>
        <taxon>Stramenopiles</taxon>
        <taxon>Ochrophyta</taxon>
        <taxon>Bolidophyceae</taxon>
        <taxon>Parmales</taxon>
        <taxon>Triparmaceae</taxon>
        <taxon>Triparma</taxon>
    </lineage>
</organism>
<dbReference type="AlphaFoldDB" id="A0A9W6ZCU0"/>
<sequence length="182" mass="20392">MPPPPPPLPSSYMSKLFPPPKFPPATHPYLSYLLLSKLKPLFNSILHQTGGGTLKVEDILQAIVKNPEFENIGDGVKREPKKRKKKEKVENVVKKIKKEETTSSTHSDSIIFDDEEYDIDDSDEKLDGGDTGEAGEKIMEELKEFAGAEMQGVYDDDDVIDVEVDDNDVGFNQFLTVNSDMF</sequence>
<proteinExistence type="predicted"/>
<feature type="compositionally biased region" description="Acidic residues" evidence="1">
    <location>
        <begin position="111"/>
        <end position="124"/>
    </location>
</feature>
<comment type="caution">
    <text evidence="2">The sequence shown here is derived from an EMBL/GenBank/DDBJ whole genome shotgun (WGS) entry which is preliminary data.</text>
</comment>
<accession>A0A9W6ZCU0</accession>
<protein>
    <submittedName>
        <fullName evidence="2">Uncharacterized protein</fullName>
    </submittedName>
</protein>